<dbReference type="AlphaFoldDB" id="A0A6P4F2J3"/>
<protein>
    <submittedName>
        <fullName evidence="9">Uncharacterized protein LOC108048463</fullName>
    </submittedName>
</protein>
<evidence type="ECO:0000256" key="2">
    <source>
        <dbReference type="ARBA" id="ARBA00022692"/>
    </source>
</evidence>
<evidence type="ECO:0000313" key="7">
    <source>
        <dbReference type="EnsemblMetazoa" id="XP_016984625.1"/>
    </source>
</evidence>
<evidence type="ECO:0000256" key="3">
    <source>
        <dbReference type="ARBA" id="ARBA00022989"/>
    </source>
</evidence>
<dbReference type="EnsemblMetazoa" id="XM_017129136.1">
    <property type="protein sequence ID" value="XP_016984625.1"/>
    <property type="gene ID" value="LOC108048463"/>
</dbReference>
<accession>A0A6P4F2J3</accession>
<dbReference type="Pfam" id="PF06271">
    <property type="entry name" value="RDD"/>
    <property type="match status" value="1"/>
</dbReference>
<evidence type="ECO:0000259" key="6">
    <source>
        <dbReference type="Pfam" id="PF06271"/>
    </source>
</evidence>
<dbReference type="OrthoDB" id="10061042at2759"/>
<dbReference type="InterPro" id="IPR039871">
    <property type="entry name" value="FAM8A1"/>
</dbReference>
<reference evidence="8" key="1">
    <citation type="journal article" date="2021" name="Elife">
        <title>Highly contiguous assemblies of 101 drosophilid genomes.</title>
        <authorList>
            <person name="Kim B.Y."/>
            <person name="Wang J.R."/>
            <person name="Miller D.E."/>
            <person name="Barmina O."/>
            <person name="Delaney E."/>
            <person name="Thompson A."/>
            <person name="Comeault A.A."/>
            <person name="Peede D."/>
            <person name="D'Agostino E.R."/>
            <person name="Pelaez J."/>
            <person name="Aguilar J.M."/>
            <person name="Haji D."/>
            <person name="Matsunaga T."/>
            <person name="Armstrong E.E."/>
            <person name="Zych M."/>
            <person name="Ogawa Y."/>
            <person name="Stamenkovic-Radak M."/>
            <person name="Jelic M."/>
            <person name="Veselinovic M.S."/>
            <person name="Tanaskovic M."/>
            <person name="Eric P."/>
            <person name="Gao J.J."/>
            <person name="Katoh T.K."/>
            <person name="Toda M.J."/>
            <person name="Watabe H."/>
            <person name="Watada M."/>
            <person name="Davis J.S."/>
            <person name="Moyle L.C."/>
            <person name="Manoli G."/>
            <person name="Bertolini E."/>
            <person name="Kostal V."/>
            <person name="Hawley R.S."/>
            <person name="Takahashi A."/>
            <person name="Jones C.D."/>
            <person name="Price D.K."/>
            <person name="Whiteman N."/>
            <person name="Kopp A."/>
            <person name="Matute D.R."/>
            <person name="Petrov D.A."/>
        </authorList>
    </citation>
    <scope>NUCLEOTIDE SEQUENCE [LARGE SCALE GENOMIC DNA]</scope>
</reference>
<proteinExistence type="predicted"/>
<name>A0A6P4F2J3_DRORH</name>
<reference evidence="9" key="2">
    <citation type="submission" date="2025-04" db="UniProtKB">
        <authorList>
            <consortium name="RefSeq"/>
        </authorList>
    </citation>
    <scope>IDENTIFICATION</scope>
</reference>
<keyword evidence="4 5" id="KW-0472">Membrane</keyword>
<keyword evidence="8" id="KW-1185">Reference proteome</keyword>
<evidence type="ECO:0000313" key="8">
    <source>
        <dbReference type="Proteomes" id="UP001652680"/>
    </source>
</evidence>
<gene>
    <name evidence="9" type="primary">LOC108048463</name>
    <name evidence="7" type="synonym">108048463</name>
</gene>
<dbReference type="GO" id="GO:0016020">
    <property type="term" value="C:membrane"/>
    <property type="evidence" value="ECO:0007669"/>
    <property type="project" value="UniProtKB-SubCell"/>
</dbReference>
<evidence type="ECO:0000256" key="1">
    <source>
        <dbReference type="ARBA" id="ARBA00004141"/>
    </source>
</evidence>
<feature type="domain" description="RDD" evidence="6">
    <location>
        <begin position="85"/>
        <end position="170"/>
    </location>
</feature>
<organism evidence="9">
    <name type="scientific">Drosophila rhopaloa</name>
    <name type="common">Fruit fly</name>
    <dbReference type="NCBI Taxonomy" id="1041015"/>
    <lineage>
        <taxon>Eukaryota</taxon>
        <taxon>Metazoa</taxon>
        <taxon>Ecdysozoa</taxon>
        <taxon>Arthropoda</taxon>
        <taxon>Hexapoda</taxon>
        <taxon>Insecta</taxon>
        <taxon>Pterygota</taxon>
        <taxon>Neoptera</taxon>
        <taxon>Endopterygota</taxon>
        <taxon>Diptera</taxon>
        <taxon>Brachycera</taxon>
        <taxon>Muscomorpha</taxon>
        <taxon>Ephydroidea</taxon>
        <taxon>Drosophilidae</taxon>
        <taxon>Drosophila</taxon>
        <taxon>Sophophora</taxon>
    </lineage>
</organism>
<dbReference type="RefSeq" id="XP_016984625.1">
    <property type="nucleotide sequence ID" value="XM_017129136.1"/>
</dbReference>
<keyword evidence="3 5" id="KW-1133">Transmembrane helix</keyword>
<dbReference type="Proteomes" id="UP001652680">
    <property type="component" value="Unassembled WGS sequence"/>
</dbReference>
<dbReference type="PANTHER" id="PTHR13659">
    <property type="entry name" value="AUTOSOMAL HIGHLY CONSERVED PROTEIN"/>
    <property type="match status" value="1"/>
</dbReference>
<reference evidence="7" key="3">
    <citation type="submission" date="2025-05" db="UniProtKB">
        <authorList>
            <consortium name="EnsemblMetazoa"/>
        </authorList>
    </citation>
    <scope>IDENTIFICATION</scope>
</reference>
<keyword evidence="2 5" id="KW-0812">Transmembrane</keyword>
<dbReference type="GeneID" id="108048463"/>
<evidence type="ECO:0000256" key="5">
    <source>
        <dbReference type="SAM" id="Phobius"/>
    </source>
</evidence>
<dbReference type="PANTHER" id="PTHR13659:SF5">
    <property type="entry name" value="PROTEIN FAM8A1"/>
    <property type="match status" value="1"/>
</dbReference>
<comment type="subcellular location">
    <subcellularLocation>
        <location evidence="1">Membrane</location>
        <topology evidence="1">Multi-pass membrane protein</topology>
    </subcellularLocation>
</comment>
<sequence>MDDKNEEKQQGMSPRDEYFAKLAEWVKEVHAIRTANLMFMHHLVVNYPQLFQAPHPAHPAAPLPLEQPTPDVELPAGPSANVFVVAPLWKRTAAEAIDRMIIGVLQLVLTLLLSSVLLGLHSVNYVGLFNDLVLLNLLSEIPRSCLEALWCYSFAGVTPGKALLGICVLQGASIVPIQLPGLQDLQDPPKVVIHQAQPPSLMSSFRRSLAKNILSMLFLPLFLMFAIKTQRTAQDVLTKTIVVETVPGEHI</sequence>
<evidence type="ECO:0000313" key="9">
    <source>
        <dbReference type="RefSeq" id="XP_016984625.1"/>
    </source>
</evidence>
<feature type="transmembrane region" description="Helical" evidence="5">
    <location>
        <begin position="100"/>
        <end position="120"/>
    </location>
</feature>
<dbReference type="InterPro" id="IPR010432">
    <property type="entry name" value="RDD"/>
</dbReference>
<evidence type="ECO:0000256" key="4">
    <source>
        <dbReference type="ARBA" id="ARBA00023136"/>
    </source>
</evidence>
<feature type="transmembrane region" description="Helical" evidence="5">
    <location>
        <begin position="209"/>
        <end position="227"/>
    </location>
</feature>